<dbReference type="Proteomes" id="UP000019270">
    <property type="component" value="Unassembled WGS sequence"/>
</dbReference>
<gene>
    <name evidence="2" type="ORF">PBF_00420</name>
</gene>
<dbReference type="GO" id="GO:0016747">
    <property type="term" value="F:acyltransferase activity, transferring groups other than amino-acyl groups"/>
    <property type="evidence" value="ECO:0007669"/>
    <property type="project" value="InterPro"/>
</dbReference>
<reference evidence="2 3" key="2">
    <citation type="journal article" date="2016" name="Sci. Rep.">
        <title>A novel serine protease, Sep1, from Bacillus firmus DS-1 has nematicidal activity and degrades multiple intestinal-associated nematode proteins.</title>
        <authorList>
            <person name="Geng C."/>
            <person name="Nie X."/>
            <person name="Tang Z."/>
            <person name="Zhang Y."/>
            <person name="Lin J."/>
            <person name="Sun M."/>
            <person name="Peng D."/>
        </authorList>
    </citation>
    <scope>NUCLEOTIDE SEQUENCE [LARGE SCALE GENOMIC DNA]</scope>
    <source>
        <strain evidence="2 3">DS1</strain>
    </source>
</reference>
<proteinExistence type="predicted"/>
<dbReference type="EMBL" id="APVL01000001">
    <property type="protein sequence ID" value="EWG12843.1"/>
    <property type="molecule type" value="Genomic_DNA"/>
</dbReference>
<dbReference type="InterPro" id="IPR000182">
    <property type="entry name" value="GNAT_dom"/>
</dbReference>
<protein>
    <recommendedName>
        <fullName evidence="1">N-acetyltransferase domain-containing protein</fullName>
    </recommendedName>
</protein>
<dbReference type="InterPro" id="IPR016181">
    <property type="entry name" value="Acyl_CoA_acyltransferase"/>
</dbReference>
<dbReference type="Gene3D" id="3.40.630.30">
    <property type="match status" value="1"/>
</dbReference>
<dbReference type="CDD" id="cd04301">
    <property type="entry name" value="NAT_SF"/>
    <property type="match status" value="1"/>
</dbReference>
<dbReference type="Pfam" id="PF00583">
    <property type="entry name" value="Acetyltransf_1"/>
    <property type="match status" value="1"/>
</dbReference>
<evidence type="ECO:0000259" key="1">
    <source>
        <dbReference type="PROSITE" id="PS51186"/>
    </source>
</evidence>
<reference evidence="3" key="1">
    <citation type="submission" date="2013-03" db="EMBL/GenBank/DDBJ databases">
        <title>Draft genome sequence of Bacillus firmus DS1.</title>
        <authorList>
            <person name="Peng D."/>
            <person name="Zhu L."/>
            <person name="Sun M."/>
        </authorList>
    </citation>
    <scope>NUCLEOTIDE SEQUENCE [LARGE SCALE GENOMIC DNA]</scope>
    <source>
        <strain evidence="3">DS1</strain>
    </source>
</reference>
<sequence>MPVRWTNQFTKMKKSYITFEVALMNTYAVEDLSKSKIIEFFKLHWGSPEMVISSGIYDCSALDGFAVLNEEEKIIGLITYLIKDNECEIISLDSMEEGKGIGTSLVQEVENLAIKKNCKIVKLITTNDNLSALKFYQKRGFILSKIIHNAVKEARKVKPEIPLIGNDGIPIRDEIEMIKVLN</sequence>
<evidence type="ECO:0000313" key="2">
    <source>
        <dbReference type="EMBL" id="EWG12843.1"/>
    </source>
</evidence>
<dbReference type="PROSITE" id="PS51186">
    <property type="entry name" value="GNAT"/>
    <property type="match status" value="1"/>
</dbReference>
<feature type="domain" description="N-acetyltransferase" evidence="1">
    <location>
        <begin position="24"/>
        <end position="158"/>
    </location>
</feature>
<organism evidence="2 3">
    <name type="scientific">Cytobacillus firmus DS1</name>
    <dbReference type="NCBI Taxonomy" id="1307436"/>
    <lineage>
        <taxon>Bacteria</taxon>
        <taxon>Bacillati</taxon>
        <taxon>Bacillota</taxon>
        <taxon>Bacilli</taxon>
        <taxon>Bacillales</taxon>
        <taxon>Bacillaceae</taxon>
        <taxon>Cytobacillus</taxon>
    </lineage>
</organism>
<dbReference type="eggNOG" id="COG0456">
    <property type="taxonomic scope" value="Bacteria"/>
</dbReference>
<dbReference type="PATRIC" id="fig|1307436.3.peg.95"/>
<comment type="caution">
    <text evidence="2">The sequence shown here is derived from an EMBL/GenBank/DDBJ whole genome shotgun (WGS) entry which is preliminary data.</text>
</comment>
<dbReference type="SUPFAM" id="SSF55729">
    <property type="entry name" value="Acyl-CoA N-acyltransferases (Nat)"/>
    <property type="match status" value="1"/>
</dbReference>
<name>W7L331_CYTFI</name>
<dbReference type="AlphaFoldDB" id="W7L331"/>
<evidence type="ECO:0000313" key="3">
    <source>
        <dbReference type="Proteomes" id="UP000019270"/>
    </source>
</evidence>
<accession>W7L331</accession>